<comment type="caution">
    <text evidence="13">The sequence shown here is derived from an EMBL/GenBank/DDBJ whole genome shotgun (WGS) entry which is preliminary data.</text>
</comment>
<dbReference type="InterPro" id="IPR018094">
    <property type="entry name" value="Thymidylate_kinase"/>
</dbReference>
<evidence type="ECO:0000256" key="6">
    <source>
        <dbReference type="ARBA" id="ARBA00022741"/>
    </source>
</evidence>
<keyword evidence="14" id="KW-1185">Reference proteome</keyword>
<feature type="domain" description="Thymidylate kinase-like" evidence="12">
    <location>
        <begin position="9"/>
        <end position="198"/>
    </location>
</feature>
<dbReference type="EC" id="2.7.4.9" evidence="2 11"/>
<proteinExistence type="inferred from homology"/>
<dbReference type="InterPro" id="IPR039430">
    <property type="entry name" value="Thymidylate_kin-like_dom"/>
</dbReference>
<evidence type="ECO:0000256" key="3">
    <source>
        <dbReference type="ARBA" id="ARBA00017144"/>
    </source>
</evidence>
<keyword evidence="6 11" id="KW-0547">Nucleotide-binding</keyword>
<dbReference type="PANTHER" id="PTHR10344">
    <property type="entry name" value="THYMIDYLATE KINASE"/>
    <property type="match status" value="1"/>
</dbReference>
<dbReference type="Proteomes" id="UP001597294">
    <property type="component" value="Unassembled WGS sequence"/>
</dbReference>
<evidence type="ECO:0000256" key="8">
    <source>
        <dbReference type="ARBA" id="ARBA00022840"/>
    </source>
</evidence>
<name>A0ABW5BPU2_9PROT</name>
<organism evidence="13 14">
    <name type="scientific">Kiloniella antarctica</name>
    <dbReference type="NCBI Taxonomy" id="1550907"/>
    <lineage>
        <taxon>Bacteria</taxon>
        <taxon>Pseudomonadati</taxon>
        <taxon>Pseudomonadota</taxon>
        <taxon>Alphaproteobacteria</taxon>
        <taxon>Rhodospirillales</taxon>
        <taxon>Kiloniellaceae</taxon>
        <taxon>Kiloniella</taxon>
    </lineage>
</organism>
<keyword evidence="5 11" id="KW-0545">Nucleotide biosynthesis</keyword>
<evidence type="ECO:0000256" key="2">
    <source>
        <dbReference type="ARBA" id="ARBA00012980"/>
    </source>
</evidence>
<dbReference type="NCBIfam" id="TIGR00041">
    <property type="entry name" value="DTMP_kinase"/>
    <property type="match status" value="1"/>
</dbReference>
<evidence type="ECO:0000256" key="1">
    <source>
        <dbReference type="ARBA" id="ARBA00009776"/>
    </source>
</evidence>
<dbReference type="HAMAP" id="MF_00165">
    <property type="entry name" value="Thymidylate_kinase"/>
    <property type="match status" value="1"/>
</dbReference>
<dbReference type="InterPro" id="IPR027417">
    <property type="entry name" value="P-loop_NTPase"/>
</dbReference>
<dbReference type="RefSeq" id="WP_380254251.1">
    <property type="nucleotide sequence ID" value="NZ_JBHUII010000011.1"/>
</dbReference>
<dbReference type="Pfam" id="PF02223">
    <property type="entry name" value="Thymidylate_kin"/>
    <property type="match status" value="1"/>
</dbReference>
<comment type="catalytic activity">
    <reaction evidence="10 11">
        <text>dTMP + ATP = dTDP + ADP</text>
        <dbReference type="Rhea" id="RHEA:13517"/>
        <dbReference type="ChEBI" id="CHEBI:30616"/>
        <dbReference type="ChEBI" id="CHEBI:58369"/>
        <dbReference type="ChEBI" id="CHEBI:63528"/>
        <dbReference type="ChEBI" id="CHEBI:456216"/>
        <dbReference type="EC" id="2.7.4.9"/>
    </reaction>
</comment>
<evidence type="ECO:0000256" key="4">
    <source>
        <dbReference type="ARBA" id="ARBA00022679"/>
    </source>
</evidence>
<evidence type="ECO:0000259" key="12">
    <source>
        <dbReference type="Pfam" id="PF02223"/>
    </source>
</evidence>
<evidence type="ECO:0000313" key="14">
    <source>
        <dbReference type="Proteomes" id="UP001597294"/>
    </source>
</evidence>
<evidence type="ECO:0000313" key="13">
    <source>
        <dbReference type="EMBL" id="MFD2207536.1"/>
    </source>
</evidence>
<dbReference type="GO" id="GO:0004798">
    <property type="term" value="F:dTMP kinase activity"/>
    <property type="evidence" value="ECO:0007669"/>
    <property type="project" value="UniProtKB-EC"/>
</dbReference>
<evidence type="ECO:0000256" key="7">
    <source>
        <dbReference type="ARBA" id="ARBA00022777"/>
    </source>
</evidence>
<accession>A0ABW5BPU2</accession>
<evidence type="ECO:0000256" key="11">
    <source>
        <dbReference type="HAMAP-Rule" id="MF_00165"/>
    </source>
</evidence>
<gene>
    <name evidence="11 13" type="primary">tmk</name>
    <name evidence="13" type="ORF">ACFSKO_18110</name>
</gene>
<keyword evidence="8 11" id="KW-0067">ATP-binding</keyword>
<dbReference type="Gene3D" id="3.40.50.300">
    <property type="entry name" value="P-loop containing nucleotide triphosphate hydrolases"/>
    <property type="match status" value="1"/>
</dbReference>
<dbReference type="EMBL" id="JBHUII010000011">
    <property type="protein sequence ID" value="MFD2207536.1"/>
    <property type="molecule type" value="Genomic_DNA"/>
</dbReference>
<keyword evidence="7 11" id="KW-0418">Kinase</keyword>
<reference evidence="14" key="1">
    <citation type="journal article" date="2019" name="Int. J. Syst. Evol. Microbiol.">
        <title>The Global Catalogue of Microorganisms (GCM) 10K type strain sequencing project: providing services to taxonomists for standard genome sequencing and annotation.</title>
        <authorList>
            <consortium name="The Broad Institute Genomics Platform"/>
            <consortium name="The Broad Institute Genome Sequencing Center for Infectious Disease"/>
            <person name="Wu L."/>
            <person name="Ma J."/>
        </authorList>
    </citation>
    <scope>NUCLEOTIDE SEQUENCE [LARGE SCALE GENOMIC DNA]</scope>
    <source>
        <strain evidence="14">CGMCC 4.7192</strain>
    </source>
</reference>
<feature type="binding site" evidence="11">
    <location>
        <begin position="11"/>
        <end position="18"/>
    </location>
    <ligand>
        <name>ATP</name>
        <dbReference type="ChEBI" id="CHEBI:30616"/>
    </ligand>
</feature>
<evidence type="ECO:0000256" key="10">
    <source>
        <dbReference type="ARBA" id="ARBA00048743"/>
    </source>
</evidence>
<dbReference type="SUPFAM" id="SSF52540">
    <property type="entry name" value="P-loop containing nucleoside triphosphate hydrolases"/>
    <property type="match status" value="1"/>
</dbReference>
<dbReference type="InterPro" id="IPR018095">
    <property type="entry name" value="Thymidylate_kin_CS"/>
</dbReference>
<dbReference type="CDD" id="cd01672">
    <property type="entry name" value="TMPK"/>
    <property type="match status" value="1"/>
</dbReference>
<sequence>MERGVFISLEGGEGAGKSTQIKALSNYLTDNGIKNIQTREPGGTPGAEKIRDLLVRGDVSLWTPKTEALLMFAARQEHVEKTIKPALATGKWTLCDRFADSSIAYQGIGHGLGMDSIESLHQWVLGDFKPDLTLIFDLPVSLGLQRTQGHAVGENRFESMDVSFHERMRKGFLSIAKSNPDRCIVIDATKSENEVTNDVIKVIMAKYGKMIHGQSC</sequence>
<dbReference type="PROSITE" id="PS01331">
    <property type="entry name" value="THYMIDYLATE_KINASE"/>
    <property type="match status" value="1"/>
</dbReference>
<keyword evidence="4 11" id="KW-0808">Transferase</keyword>
<evidence type="ECO:0000256" key="9">
    <source>
        <dbReference type="ARBA" id="ARBA00029962"/>
    </source>
</evidence>
<evidence type="ECO:0000256" key="5">
    <source>
        <dbReference type="ARBA" id="ARBA00022727"/>
    </source>
</evidence>
<protein>
    <recommendedName>
        <fullName evidence="3 11">Thymidylate kinase</fullName>
        <ecNumber evidence="2 11">2.7.4.9</ecNumber>
    </recommendedName>
    <alternativeName>
        <fullName evidence="9 11">dTMP kinase</fullName>
    </alternativeName>
</protein>
<comment type="similarity">
    <text evidence="1 11">Belongs to the thymidylate kinase family.</text>
</comment>
<dbReference type="PANTHER" id="PTHR10344:SF4">
    <property type="entry name" value="UMP-CMP KINASE 2, MITOCHONDRIAL"/>
    <property type="match status" value="1"/>
</dbReference>
<comment type="function">
    <text evidence="11">Phosphorylation of dTMP to form dTDP in both de novo and salvage pathways of dTTP synthesis.</text>
</comment>